<evidence type="ECO:0000313" key="2">
    <source>
        <dbReference type="Proteomes" id="UP001164746"/>
    </source>
</evidence>
<organism evidence="1 2">
    <name type="scientific">Mya arenaria</name>
    <name type="common">Soft-shell clam</name>
    <dbReference type="NCBI Taxonomy" id="6604"/>
    <lineage>
        <taxon>Eukaryota</taxon>
        <taxon>Metazoa</taxon>
        <taxon>Spiralia</taxon>
        <taxon>Lophotrochozoa</taxon>
        <taxon>Mollusca</taxon>
        <taxon>Bivalvia</taxon>
        <taxon>Autobranchia</taxon>
        <taxon>Heteroconchia</taxon>
        <taxon>Euheterodonta</taxon>
        <taxon>Imparidentia</taxon>
        <taxon>Neoheterodontei</taxon>
        <taxon>Myida</taxon>
        <taxon>Myoidea</taxon>
        <taxon>Myidae</taxon>
        <taxon>Mya</taxon>
    </lineage>
</organism>
<name>A0ABY7FEX2_MYAAR</name>
<protein>
    <submittedName>
        <fullName evidence="1">Uncharacterized protein</fullName>
    </submittedName>
</protein>
<gene>
    <name evidence="1" type="ORF">MAR_014651</name>
</gene>
<dbReference type="EMBL" id="CP111023">
    <property type="protein sequence ID" value="WAR20677.1"/>
    <property type="molecule type" value="Genomic_DNA"/>
</dbReference>
<reference evidence="1" key="1">
    <citation type="submission" date="2022-11" db="EMBL/GenBank/DDBJ databases">
        <title>Centuries of genome instability and evolution in soft-shell clam transmissible cancer (bioRxiv).</title>
        <authorList>
            <person name="Hart S.F.M."/>
            <person name="Yonemitsu M.A."/>
            <person name="Giersch R.M."/>
            <person name="Beal B.F."/>
            <person name="Arriagada G."/>
            <person name="Davis B.W."/>
            <person name="Ostrander E.A."/>
            <person name="Goff S.P."/>
            <person name="Metzger M.J."/>
        </authorList>
    </citation>
    <scope>NUCLEOTIDE SEQUENCE</scope>
    <source>
        <strain evidence="1">MELC-2E11</strain>
        <tissue evidence="1">Siphon/mantle</tissue>
    </source>
</reference>
<accession>A0ABY7FEX2</accession>
<dbReference type="Proteomes" id="UP001164746">
    <property type="component" value="Chromosome 12"/>
</dbReference>
<sequence>MEDDVMRNKTKLRQSKIFVNVDLTRLNQQVFTAIRLKVQDEVKSVCTRNGRIILRRYDDNIAYAEYKDYKARLELPWPQKHRE</sequence>
<proteinExistence type="predicted"/>
<evidence type="ECO:0000313" key="1">
    <source>
        <dbReference type="EMBL" id="WAR20677.1"/>
    </source>
</evidence>
<keyword evidence="2" id="KW-1185">Reference proteome</keyword>